<gene>
    <name evidence="5" type="ORF">NKI27_16870</name>
</gene>
<evidence type="ECO:0000259" key="4">
    <source>
        <dbReference type="PROSITE" id="PS51770"/>
    </source>
</evidence>
<dbReference type="Pfam" id="PF03061">
    <property type="entry name" value="4HBT"/>
    <property type="match status" value="1"/>
</dbReference>
<dbReference type="EMBL" id="CP100390">
    <property type="protein sequence ID" value="UZE95712.1"/>
    <property type="molecule type" value="Genomic_DNA"/>
</dbReference>
<evidence type="ECO:0000256" key="1">
    <source>
        <dbReference type="ARBA" id="ARBA00010458"/>
    </source>
</evidence>
<evidence type="ECO:0000313" key="6">
    <source>
        <dbReference type="Proteomes" id="UP001163739"/>
    </source>
</evidence>
<dbReference type="InterPro" id="IPR029069">
    <property type="entry name" value="HotDog_dom_sf"/>
</dbReference>
<dbReference type="SUPFAM" id="SSF54637">
    <property type="entry name" value="Thioesterase/thiol ester dehydrase-isomerase"/>
    <property type="match status" value="1"/>
</dbReference>
<dbReference type="Gene3D" id="3.10.129.10">
    <property type="entry name" value="Hotdog Thioesterase"/>
    <property type="match status" value="1"/>
</dbReference>
<dbReference type="InterPro" id="IPR006683">
    <property type="entry name" value="Thioestr_dom"/>
</dbReference>
<reference evidence="5" key="1">
    <citation type="submission" date="2022-06" db="EMBL/GenBank/DDBJ databases">
        <title>Alkalimarinus sp. nov., isolated from gut of a Alitta virens.</title>
        <authorList>
            <person name="Yang A.I."/>
            <person name="Shin N.-R."/>
        </authorList>
    </citation>
    <scope>NUCLEOTIDE SEQUENCE</scope>
    <source>
        <strain evidence="5">A2M4</strain>
    </source>
</reference>
<dbReference type="RefSeq" id="WP_265047202.1">
    <property type="nucleotide sequence ID" value="NZ_CP100390.1"/>
</dbReference>
<dbReference type="PANTHER" id="PTHR11049">
    <property type="entry name" value="ACYL COENZYME A THIOESTER HYDROLASE"/>
    <property type="match status" value="1"/>
</dbReference>
<dbReference type="PROSITE" id="PS51770">
    <property type="entry name" value="HOTDOG_ACOT"/>
    <property type="match status" value="1"/>
</dbReference>
<proteinExistence type="inferred from homology"/>
<evidence type="ECO:0000313" key="5">
    <source>
        <dbReference type="EMBL" id="UZE95712.1"/>
    </source>
</evidence>
<comment type="similarity">
    <text evidence="1">Belongs to the acyl coenzyme A hydrolase family.</text>
</comment>
<accession>A0ABY6N0S2</accession>
<organism evidence="5 6">
    <name type="scientific">Alkalimarinus alittae</name>
    <dbReference type="NCBI Taxonomy" id="2961619"/>
    <lineage>
        <taxon>Bacteria</taxon>
        <taxon>Pseudomonadati</taxon>
        <taxon>Pseudomonadota</taxon>
        <taxon>Gammaproteobacteria</taxon>
        <taxon>Alteromonadales</taxon>
        <taxon>Alteromonadaceae</taxon>
        <taxon>Alkalimarinus</taxon>
    </lineage>
</organism>
<evidence type="ECO:0000256" key="2">
    <source>
        <dbReference type="ARBA" id="ARBA00022801"/>
    </source>
</evidence>
<keyword evidence="2 3" id="KW-0378">Hydrolase</keyword>
<dbReference type="InterPro" id="IPR040170">
    <property type="entry name" value="Cytosol_ACT"/>
</dbReference>
<name>A0ABY6N0S2_9ALTE</name>
<evidence type="ECO:0000256" key="3">
    <source>
        <dbReference type="PROSITE-ProRule" id="PRU01106"/>
    </source>
</evidence>
<keyword evidence="6" id="KW-1185">Reference proteome</keyword>
<protein>
    <submittedName>
        <fullName evidence="5">Acyl-CoA thioesterase</fullName>
    </submittedName>
</protein>
<dbReference type="CDD" id="cd03442">
    <property type="entry name" value="BFIT_BACH"/>
    <property type="match status" value="1"/>
</dbReference>
<dbReference type="Proteomes" id="UP001163739">
    <property type="component" value="Chromosome"/>
</dbReference>
<feature type="domain" description="HotDog ACOT-type" evidence="4">
    <location>
        <begin position="10"/>
        <end position="122"/>
    </location>
</feature>
<sequence length="135" mass="14796">MRHSEHKPTPAGELTLQIVPMPKDTNANGDIHAGWLVGQMDLAAATAAGRLSQGRTATVAIEGMEFISPVRVGSQVRCYTKLVDVGRSSIKLTVEVWTQDLDEHHPRKVTQSTFVFVAIDEDGCIRQLPDEVLHP</sequence>
<dbReference type="PANTHER" id="PTHR11049:SF5">
    <property type="entry name" value="ACYL-COA THIOESTER HYDROLASE YCIA"/>
    <property type="match status" value="1"/>
</dbReference>
<dbReference type="InterPro" id="IPR033120">
    <property type="entry name" value="HOTDOG_ACOT"/>
</dbReference>